<dbReference type="OrthoDB" id="199041at2759"/>
<dbReference type="KEGG" id="soy:115890875"/>
<dbReference type="AlphaFoldDB" id="A0A6J2YW46"/>
<organism evidence="2 3">
    <name type="scientific">Sitophilus oryzae</name>
    <name type="common">Rice weevil</name>
    <name type="synonym">Curculio oryzae</name>
    <dbReference type="NCBI Taxonomy" id="7048"/>
    <lineage>
        <taxon>Eukaryota</taxon>
        <taxon>Metazoa</taxon>
        <taxon>Ecdysozoa</taxon>
        <taxon>Arthropoda</taxon>
        <taxon>Hexapoda</taxon>
        <taxon>Insecta</taxon>
        <taxon>Pterygota</taxon>
        <taxon>Neoptera</taxon>
        <taxon>Endopterygota</taxon>
        <taxon>Coleoptera</taxon>
        <taxon>Polyphaga</taxon>
        <taxon>Cucujiformia</taxon>
        <taxon>Curculionidae</taxon>
        <taxon>Dryophthorinae</taxon>
        <taxon>Sitophilus</taxon>
    </lineage>
</organism>
<gene>
    <name evidence="3" type="primary">LOC115890875</name>
</gene>
<protein>
    <submittedName>
        <fullName evidence="3">Methyltransferase-like protein 9 isoform X1</fullName>
    </submittedName>
</protein>
<dbReference type="Gene3D" id="3.40.50.150">
    <property type="entry name" value="Vaccinia Virus protein VP39"/>
    <property type="match status" value="1"/>
</dbReference>
<proteinExistence type="predicted"/>
<evidence type="ECO:0000313" key="3">
    <source>
        <dbReference type="RefSeq" id="XP_030767090.1"/>
    </source>
</evidence>
<dbReference type="InParanoid" id="A0A6J2YW46"/>
<dbReference type="Proteomes" id="UP000504635">
    <property type="component" value="Unplaced"/>
</dbReference>
<dbReference type="PANTHER" id="PTHR12890:SF0">
    <property type="entry name" value="PROTEIN-L-HISTIDINE N-PROS-METHYLTRANSFERASE"/>
    <property type="match status" value="1"/>
</dbReference>
<dbReference type="SUPFAM" id="SSF53335">
    <property type="entry name" value="S-adenosyl-L-methionine-dependent methyltransferases"/>
    <property type="match status" value="1"/>
</dbReference>
<dbReference type="InterPro" id="IPR007884">
    <property type="entry name" value="METL9"/>
</dbReference>
<reference evidence="3" key="1">
    <citation type="submission" date="2025-08" db="UniProtKB">
        <authorList>
            <consortium name="RefSeq"/>
        </authorList>
    </citation>
    <scope>IDENTIFICATION</scope>
    <source>
        <tissue evidence="3">Gonads</tissue>
    </source>
</reference>
<dbReference type="CDD" id="cd02440">
    <property type="entry name" value="AdoMet_MTases"/>
    <property type="match status" value="1"/>
</dbReference>
<dbReference type="InterPro" id="IPR029063">
    <property type="entry name" value="SAM-dependent_MTases_sf"/>
</dbReference>
<dbReference type="FunCoup" id="A0A6J2YW46">
    <property type="interactions" value="285"/>
</dbReference>
<feature type="region of interest" description="Disordered" evidence="1">
    <location>
        <begin position="1"/>
        <end position="32"/>
    </location>
</feature>
<evidence type="ECO:0000313" key="2">
    <source>
        <dbReference type="Proteomes" id="UP000504635"/>
    </source>
</evidence>
<name>A0A6J2YW46_SITOR</name>
<dbReference type="PANTHER" id="PTHR12890">
    <property type="entry name" value="DREV PROTEIN"/>
    <property type="match status" value="1"/>
</dbReference>
<dbReference type="GO" id="GO:0106370">
    <property type="term" value="F:protein-L-histidine N-pros-methyltransferase activity"/>
    <property type="evidence" value="ECO:0007669"/>
    <property type="project" value="InterPro"/>
</dbReference>
<dbReference type="GeneID" id="115890875"/>
<dbReference type="RefSeq" id="XP_030767090.1">
    <property type="nucleotide sequence ID" value="XM_030911230.1"/>
</dbReference>
<sequence>MEAGSVCQGSRDNIRENNQENSPTRTEKCDDLGPWTNFRPRGALARVLHEKVLQDQYLSRLDKSEWYNCNLSDLPVDLAQSFVQLGPDQDTVHFLEESEKKSDWIFTQLWHALVKFVLGLFMTQTSINGWLQCGSMFVISKSQLIKLLKVDENVRYDSLLDLGAGDGKVTAHLAPLFDKIYVTEVSETMKKLLGKQGYQVLDVEDWCQDRKFNVISCLNLLDRCNAPLSILENIRNSLAPDGYVLLALVLPFSAYIETGSSDHKPVEALPVKGNTFESQVESLVENVLRAKFELISWSRVPYLCEGDLRQSYYWLDDVILVLKATK</sequence>
<evidence type="ECO:0000256" key="1">
    <source>
        <dbReference type="SAM" id="MobiDB-lite"/>
    </source>
</evidence>
<keyword evidence="2" id="KW-1185">Reference proteome</keyword>
<accession>A0A6J2YW46</accession>
<dbReference type="Pfam" id="PF05219">
    <property type="entry name" value="DREV"/>
    <property type="match status" value="1"/>
</dbReference>